<reference evidence="10 11" key="1">
    <citation type="journal article" date="2017" name="Nat. Ecol. Evol.">
        <title>Scallop genome provides insights into evolution of bilaterian karyotype and development.</title>
        <authorList>
            <person name="Wang S."/>
            <person name="Zhang J."/>
            <person name="Jiao W."/>
            <person name="Li J."/>
            <person name="Xun X."/>
            <person name="Sun Y."/>
            <person name="Guo X."/>
            <person name="Huan P."/>
            <person name="Dong B."/>
            <person name="Zhang L."/>
            <person name="Hu X."/>
            <person name="Sun X."/>
            <person name="Wang J."/>
            <person name="Zhao C."/>
            <person name="Wang Y."/>
            <person name="Wang D."/>
            <person name="Huang X."/>
            <person name="Wang R."/>
            <person name="Lv J."/>
            <person name="Li Y."/>
            <person name="Zhang Z."/>
            <person name="Liu B."/>
            <person name="Lu W."/>
            <person name="Hui Y."/>
            <person name="Liang J."/>
            <person name="Zhou Z."/>
            <person name="Hou R."/>
            <person name="Li X."/>
            <person name="Liu Y."/>
            <person name="Li H."/>
            <person name="Ning X."/>
            <person name="Lin Y."/>
            <person name="Zhao L."/>
            <person name="Xing Q."/>
            <person name="Dou J."/>
            <person name="Li Y."/>
            <person name="Mao J."/>
            <person name="Guo H."/>
            <person name="Dou H."/>
            <person name="Li T."/>
            <person name="Mu C."/>
            <person name="Jiang W."/>
            <person name="Fu Q."/>
            <person name="Fu X."/>
            <person name="Miao Y."/>
            <person name="Liu J."/>
            <person name="Yu Q."/>
            <person name="Li R."/>
            <person name="Liao H."/>
            <person name="Li X."/>
            <person name="Kong Y."/>
            <person name="Jiang Z."/>
            <person name="Chourrout D."/>
            <person name="Li R."/>
            <person name="Bao Z."/>
        </authorList>
    </citation>
    <scope>NUCLEOTIDE SEQUENCE [LARGE SCALE GENOMIC DNA]</scope>
    <source>
        <strain evidence="10 11">PY_sf001</strain>
    </source>
</reference>
<feature type="transmembrane region" description="Helical" evidence="6">
    <location>
        <begin position="261"/>
        <end position="280"/>
    </location>
</feature>
<keyword evidence="4 6" id="KW-0472">Membrane</keyword>
<feature type="chain" id="PRO_5012690751" evidence="7">
    <location>
        <begin position="24"/>
        <end position="525"/>
    </location>
</feature>
<name>A0A210QYJ8_MIZYE</name>
<comment type="subcellular location">
    <subcellularLocation>
        <location evidence="1">Membrane</location>
        <topology evidence="1">Multi-pass membrane protein</topology>
    </subcellularLocation>
</comment>
<evidence type="ECO:0000256" key="3">
    <source>
        <dbReference type="ARBA" id="ARBA00022989"/>
    </source>
</evidence>
<feature type="transmembrane region" description="Helical" evidence="6">
    <location>
        <begin position="300"/>
        <end position="317"/>
    </location>
</feature>
<evidence type="ECO:0000256" key="5">
    <source>
        <dbReference type="ARBA" id="ARBA00023180"/>
    </source>
</evidence>
<feature type="transmembrane region" description="Helical" evidence="6">
    <location>
        <begin position="337"/>
        <end position="355"/>
    </location>
</feature>
<feature type="transmembrane region" description="Helical" evidence="6">
    <location>
        <begin position="227"/>
        <end position="249"/>
    </location>
</feature>
<evidence type="ECO:0000313" key="11">
    <source>
        <dbReference type="Proteomes" id="UP000242188"/>
    </source>
</evidence>
<evidence type="ECO:0000259" key="8">
    <source>
        <dbReference type="Pfam" id="PF10192"/>
    </source>
</evidence>
<evidence type="ECO:0000256" key="1">
    <source>
        <dbReference type="ARBA" id="ARBA00004141"/>
    </source>
</evidence>
<evidence type="ECO:0000256" key="6">
    <source>
        <dbReference type="SAM" id="Phobius"/>
    </source>
</evidence>
<feature type="signal peptide" evidence="7">
    <location>
        <begin position="1"/>
        <end position="23"/>
    </location>
</feature>
<dbReference type="Pfam" id="PF10192">
    <property type="entry name" value="GPR180-TMEM145_TM"/>
    <property type="match status" value="1"/>
</dbReference>
<dbReference type="PANTHER" id="PTHR23252:SF24">
    <property type="entry name" value="TRANSMEMBRANE PROTEIN 145"/>
    <property type="match status" value="1"/>
</dbReference>
<keyword evidence="7" id="KW-0732">Signal</keyword>
<dbReference type="OrthoDB" id="205745at2759"/>
<dbReference type="Proteomes" id="UP000242188">
    <property type="component" value="Unassembled WGS sequence"/>
</dbReference>
<evidence type="ECO:0000256" key="4">
    <source>
        <dbReference type="ARBA" id="ARBA00023136"/>
    </source>
</evidence>
<dbReference type="PANTHER" id="PTHR23252">
    <property type="entry name" value="INTIMAL THICKNESS RECEPTOR-RELATED"/>
    <property type="match status" value="1"/>
</dbReference>
<dbReference type="InterPro" id="IPR019336">
    <property type="entry name" value="GPR180/TMEM145_TM"/>
</dbReference>
<dbReference type="InterPro" id="IPR053880">
    <property type="entry name" value="GPR180-like_N"/>
</dbReference>
<feature type="transmembrane region" description="Helical" evidence="6">
    <location>
        <begin position="402"/>
        <end position="420"/>
    </location>
</feature>
<keyword evidence="5" id="KW-0325">Glycoprotein</keyword>
<organism evidence="10 11">
    <name type="scientific">Mizuhopecten yessoensis</name>
    <name type="common">Japanese scallop</name>
    <name type="synonym">Patinopecten yessoensis</name>
    <dbReference type="NCBI Taxonomy" id="6573"/>
    <lineage>
        <taxon>Eukaryota</taxon>
        <taxon>Metazoa</taxon>
        <taxon>Spiralia</taxon>
        <taxon>Lophotrochozoa</taxon>
        <taxon>Mollusca</taxon>
        <taxon>Bivalvia</taxon>
        <taxon>Autobranchia</taxon>
        <taxon>Pteriomorphia</taxon>
        <taxon>Pectinida</taxon>
        <taxon>Pectinoidea</taxon>
        <taxon>Pectinidae</taxon>
        <taxon>Mizuhopecten</taxon>
    </lineage>
</organism>
<comment type="caution">
    <text evidence="10">The sequence shown here is derived from an EMBL/GenBank/DDBJ whole genome shotgun (WGS) entry which is preliminary data.</text>
</comment>
<feature type="transmembrane region" description="Helical" evidence="6">
    <location>
        <begin position="367"/>
        <end position="396"/>
    </location>
</feature>
<dbReference type="EMBL" id="NEDP02001206">
    <property type="protein sequence ID" value="OWF53819.1"/>
    <property type="molecule type" value="Genomic_DNA"/>
</dbReference>
<accession>A0A210QYJ8</accession>
<evidence type="ECO:0000256" key="2">
    <source>
        <dbReference type="ARBA" id="ARBA00022692"/>
    </source>
</evidence>
<gene>
    <name evidence="10" type="ORF">KP79_PYT22462</name>
</gene>
<feature type="domain" description="GPR180-like N-terminal" evidence="9">
    <location>
        <begin position="26"/>
        <end position="162"/>
    </location>
</feature>
<dbReference type="STRING" id="6573.A0A210QYJ8"/>
<keyword evidence="2 6" id="KW-0812">Transmembrane</keyword>
<dbReference type="GO" id="GO:0007186">
    <property type="term" value="P:G protein-coupled receptor signaling pathway"/>
    <property type="evidence" value="ECO:0007669"/>
    <property type="project" value="InterPro"/>
</dbReference>
<sequence>MDGMWILSLCFAFILIVPGHVTGKRVDGTLTTLEDWHFITRFCFLSEKGRLRYVFEYPQEFLDQQILLYYDDLSQWSEAYPSDKTCQEKVDILKDGKNQIIRLDPTFGKDYWPYCENTVKEGRNYIRCELSGLGLKFRSMRERWWFIAVSRCNQGSGTGRGINLTYNLHLTNGDDGDLLHQEFSADEFYILPILIAFLIAYLIILAVSVIFAVILSGRQLLHSTFKMYISSVILWSFGLFLLCISYGRYADSGYEQVGSELGGRVFCAAAEICFLLMLNLLAKGYTITRGRLPCHSTIKLSVFFTVYVVAYAALFIVEAETFDPALVLYIYESIPGYGLIILRLLAWAWFCYSLFFTLKRFPKRGGFYYPFFFLYTLWFWAGPIVILIAMFAMAVWTREKTVVAVQNFVSFCGHLFFLVLTRPNAAQGNFPYTIKTTQIQAMGNDGGEGDRYMVTSEASSSTGPDLTSLFVTSNTYKPSMAMNGDADIMPPSYNDAVGMNGRSAKPFELESVNQPSSPPMYETYG</sequence>
<keyword evidence="11" id="KW-1185">Reference proteome</keyword>
<dbReference type="InterPro" id="IPR047831">
    <property type="entry name" value="GPR180/TMEM145"/>
</dbReference>
<keyword evidence="3 6" id="KW-1133">Transmembrane helix</keyword>
<evidence type="ECO:0000313" key="10">
    <source>
        <dbReference type="EMBL" id="OWF53819.1"/>
    </source>
</evidence>
<feature type="domain" description="GPR180/TMEM145 transmembrane" evidence="8">
    <location>
        <begin position="197"/>
        <end position="417"/>
    </location>
</feature>
<dbReference type="GO" id="GO:0019236">
    <property type="term" value="P:response to pheromone"/>
    <property type="evidence" value="ECO:0007669"/>
    <property type="project" value="InterPro"/>
</dbReference>
<dbReference type="GO" id="GO:0016020">
    <property type="term" value="C:membrane"/>
    <property type="evidence" value="ECO:0007669"/>
    <property type="project" value="UniProtKB-SubCell"/>
</dbReference>
<evidence type="ECO:0000259" key="9">
    <source>
        <dbReference type="Pfam" id="PF21892"/>
    </source>
</evidence>
<dbReference type="AlphaFoldDB" id="A0A210QYJ8"/>
<feature type="transmembrane region" description="Helical" evidence="6">
    <location>
        <begin position="188"/>
        <end position="215"/>
    </location>
</feature>
<proteinExistence type="predicted"/>
<protein>
    <submittedName>
        <fullName evidence="10">Transmembrane protein 145</fullName>
    </submittedName>
</protein>
<dbReference type="Pfam" id="PF21892">
    <property type="entry name" value="TMEM145_N"/>
    <property type="match status" value="1"/>
</dbReference>
<evidence type="ECO:0000256" key="7">
    <source>
        <dbReference type="SAM" id="SignalP"/>
    </source>
</evidence>